<dbReference type="OrthoDB" id="531329at2759"/>
<feature type="transmembrane region" description="Helical" evidence="5">
    <location>
        <begin position="104"/>
        <end position="123"/>
    </location>
</feature>
<evidence type="ECO:0000256" key="1">
    <source>
        <dbReference type="ARBA" id="ARBA00004141"/>
    </source>
</evidence>
<accession>A0A1A0H900</accession>
<feature type="transmembrane region" description="Helical" evidence="5">
    <location>
        <begin position="135"/>
        <end position="157"/>
    </location>
</feature>
<dbReference type="Proteomes" id="UP000092555">
    <property type="component" value="Unassembled WGS sequence"/>
</dbReference>
<evidence type="ECO:0000256" key="3">
    <source>
        <dbReference type="ARBA" id="ARBA00022989"/>
    </source>
</evidence>
<dbReference type="EMBL" id="LXTC01000004">
    <property type="protein sequence ID" value="OBA20358.1"/>
    <property type="molecule type" value="Genomic_DNA"/>
</dbReference>
<sequence length="227" mass="26708">MSCVYLLLRNLIERNMKHPENAPIRSQQYCRDAHIFFLHWAIMPLPHISQDPLLIVSESSSSIVFPRPRSLLYCFKQSARPPFDNVEAEAELVSGHMTEYSSSIFFYLHMLLFYFFLLQLLFYSTTCIFYKHFRLLVYSTSSSLLSVLATTISYPHYYTNDHLLTVLYQRCTLKNLFGMRLVLYHKQSHVTCTFLRTGSRSTPLLFYKQFLVDTCIVLLLTVIHRMC</sequence>
<dbReference type="AlphaFoldDB" id="A0A1A0H900"/>
<dbReference type="GeneID" id="30027858"/>
<dbReference type="InterPro" id="IPR001694">
    <property type="entry name" value="NADH_UbQ_OxRdtase_su1/FPO"/>
</dbReference>
<evidence type="ECO:0000256" key="4">
    <source>
        <dbReference type="ARBA" id="ARBA00023136"/>
    </source>
</evidence>
<evidence type="ECO:0000313" key="7">
    <source>
        <dbReference type="Proteomes" id="UP000092555"/>
    </source>
</evidence>
<proteinExistence type="predicted"/>
<comment type="subcellular location">
    <subcellularLocation>
        <location evidence="1">Membrane</location>
        <topology evidence="1">Multi-pass membrane protein</topology>
    </subcellularLocation>
</comment>
<organism evidence="6 7">
    <name type="scientific">Metschnikowia bicuspidata var. bicuspidata NRRL YB-4993</name>
    <dbReference type="NCBI Taxonomy" id="869754"/>
    <lineage>
        <taxon>Eukaryota</taxon>
        <taxon>Fungi</taxon>
        <taxon>Dikarya</taxon>
        <taxon>Ascomycota</taxon>
        <taxon>Saccharomycotina</taxon>
        <taxon>Pichiomycetes</taxon>
        <taxon>Metschnikowiaceae</taxon>
        <taxon>Metschnikowia</taxon>
    </lineage>
</organism>
<evidence type="ECO:0000256" key="5">
    <source>
        <dbReference type="SAM" id="Phobius"/>
    </source>
</evidence>
<keyword evidence="3 5" id="KW-1133">Transmembrane helix</keyword>
<protein>
    <submittedName>
        <fullName evidence="6">Uncharacterized protein</fullName>
    </submittedName>
</protein>
<dbReference type="InterPro" id="IPR018086">
    <property type="entry name" value="NADH_UbQ_OxRdtase_su1_CS"/>
</dbReference>
<evidence type="ECO:0000256" key="2">
    <source>
        <dbReference type="ARBA" id="ARBA00022692"/>
    </source>
</evidence>
<gene>
    <name evidence="6" type="ORF">METBIDRAFT_197098</name>
</gene>
<reference evidence="6 7" key="1">
    <citation type="submission" date="2016-05" db="EMBL/GenBank/DDBJ databases">
        <title>Comparative genomics of biotechnologically important yeasts.</title>
        <authorList>
            <consortium name="DOE Joint Genome Institute"/>
            <person name="Riley R."/>
            <person name="Haridas S."/>
            <person name="Wolfe K.H."/>
            <person name="Lopes M.R."/>
            <person name="Hittinger C.T."/>
            <person name="Goker M."/>
            <person name="Salamov A."/>
            <person name="Wisecaver J."/>
            <person name="Long T.M."/>
            <person name="Aerts A.L."/>
            <person name="Barry K."/>
            <person name="Choi C."/>
            <person name="Clum A."/>
            <person name="Coughlan A.Y."/>
            <person name="Deshpande S."/>
            <person name="Douglass A.P."/>
            <person name="Hanson S.J."/>
            <person name="Klenk H.-P."/>
            <person name="LaButti K."/>
            <person name="Lapidus A."/>
            <person name="Lindquist E."/>
            <person name="Lipzen A."/>
            <person name="Meier-kolthoff J.P."/>
            <person name="Ohm R.A."/>
            <person name="Otillar R.P."/>
            <person name="Pangilinan J."/>
            <person name="Peng Y."/>
            <person name="Rokas A."/>
            <person name="Rosa C.A."/>
            <person name="Scheuner C."/>
            <person name="Sibirny A.A."/>
            <person name="Slot J.C."/>
            <person name="Stielow J.B."/>
            <person name="Sun H."/>
            <person name="Kurtzman C.P."/>
            <person name="Blackwell M."/>
            <person name="Grigoriev I.V."/>
            <person name="Jeffries T.W."/>
        </authorList>
    </citation>
    <scope>NUCLEOTIDE SEQUENCE [LARGE SCALE GENOMIC DNA]</scope>
    <source>
        <strain evidence="6 7">NRRL YB-4993</strain>
    </source>
</reference>
<keyword evidence="7" id="KW-1185">Reference proteome</keyword>
<dbReference type="GO" id="GO:0016020">
    <property type="term" value="C:membrane"/>
    <property type="evidence" value="ECO:0007669"/>
    <property type="project" value="UniProtKB-SubCell"/>
</dbReference>
<comment type="caution">
    <text evidence="6">The sequence shown here is derived from an EMBL/GenBank/DDBJ whole genome shotgun (WGS) entry which is preliminary data.</text>
</comment>
<dbReference type="RefSeq" id="XP_018710880.1">
    <property type="nucleotide sequence ID" value="XM_018854882.1"/>
</dbReference>
<dbReference type="Pfam" id="PF00146">
    <property type="entry name" value="NADHdh"/>
    <property type="match status" value="1"/>
</dbReference>
<dbReference type="STRING" id="869754.A0A1A0H900"/>
<keyword evidence="2 5" id="KW-0812">Transmembrane</keyword>
<feature type="transmembrane region" description="Helical" evidence="5">
    <location>
        <begin position="204"/>
        <end position="223"/>
    </location>
</feature>
<evidence type="ECO:0000313" key="6">
    <source>
        <dbReference type="EMBL" id="OBA20358.1"/>
    </source>
</evidence>
<dbReference type="PROSITE" id="PS00668">
    <property type="entry name" value="COMPLEX1_ND1_2"/>
    <property type="match status" value="1"/>
</dbReference>
<keyword evidence="4 5" id="KW-0472">Membrane</keyword>
<name>A0A1A0H900_9ASCO</name>